<sequence>MKLRILYPIHAPRFTYIHSNNSIKPGHTFLISGFIRYITSESIAIEATDIDFMYTPNVNVVHNMHDSPSTTVSGHHSDFDMIIDEIESQVLQTSQAPKKGYKLTTSSHGSHSTTFMHNLNKLSDLALDCLDLNINNDVYVYKPKSDNDDIEPNDEASDLEEQKPAKKPAKKQRQTKKKRNKIIK</sequence>
<evidence type="ECO:0000313" key="3">
    <source>
        <dbReference type="Proteomes" id="UP000789901"/>
    </source>
</evidence>
<comment type="caution">
    <text evidence="2">The sequence shown here is derived from an EMBL/GenBank/DDBJ whole genome shotgun (WGS) entry which is preliminary data.</text>
</comment>
<feature type="region of interest" description="Disordered" evidence="1">
    <location>
        <begin position="141"/>
        <end position="184"/>
    </location>
</feature>
<organism evidence="2 3">
    <name type="scientific">Gigaspora margarita</name>
    <dbReference type="NCBI Taxonomy" id="4874"/>
    <lineage>
        <taxon>Eukaryota</taxon>
        <taxon>Fungi</taxon>
        <taxon>Fungi incertae sedis</taxon>
        <taxon>Mucoromycota</taxon>
        <taxon>Glomeromycotina</taxon>
        <taxon>Glomeromycetes</taxon>
        <taxon>Diversisporales</taxon>
        <taxon>Gigasporaceae</taxon>
        <taxon>Gigaspora</taxon>
    </lineage>
</organism>
<dbReference type="Proteomes" id="UP000789901">
    <property type="component" value="Unassembled WGS sequence"/>
</dbReference>
<dbReference type="EMBL" id="CAJVQB010008164">
    <property type="protein sequence ID" value="CAG8714950.1"/>
    <property type="molecule type" value="Genomic_DNA"/>
</dbReference>
<keyword evidence="3" id="KW-1185">Reference proteome</keyword>
<accession>A0ABN7V1M2</accession>
<protein>
    <submittedName>
        <fullName evidence="2">25763_t:CDS:1</fullName>
    </submittedName>
</protein>
<name>A0ABN7V1M2_GIGMA</name>
<proteinExistence type="predicted"/>
<reference evidence="2 3" key="1">
    <citation type="submission" date="2021-06" db="EMBL/GenBank/DDBJ databases">
        <authorList>
            <person name="Kallberg Y."/>
            <person name="Tangrot J."/>
            <person name="Rosling A."/>
        </authorList>
    </citation>
    <scope>NUCLEOTIDE SEQUENCE [LARGE SCALE GENOMIC DNA]</scope>
    <source>
        <strain evidence="2 3">120-4 pot B 10/14</strain>
    </source>
</reference>
<feature type="compositionally biased region" description="Acidic residues" evidence="1">
    <location>
        <begin position="148"/>
        <end position="159"/>
    </location>
</feature>
<evidence type="ECO:0000256" key="1">
    <source>
        <dbReference type="SAM" id="MobiDB-lite"/>
    </source>
</evidence>
<gene>
    <name evidence="2" type="ORF">GMARGA_LOCUS13030</name>
</gene>
<evidence type="ECO:0000313" key="2">
    <source>
        <dbReference type="EMBL" id="CAG8714950.1"/>
    </source>
</evidence>
<feature type="compositionally biased region" description="Basic residues" evidence="1">
    <location>
        <begin position="165"/>
        <end position="184"/>
    </location>
</feature>